<evidence type="ECO:0000313" key="2">
    <source>
        <dbReference type="Proteomes" id="UP000276133"/>
    </source>
</evidence>
<dbReference type="AlphaFoldDB" id="A0A3M7T811"/>
<gene>
    <name evidence="1" type="ORF">BpHYR1_027218</name>
</gene>
<protein>
    <submittedName>
        <fullName evidence="1">Uncharacterized protein</fullName>
    </submittedName>
</protein>
<name>A0A3M7T811_BRAPC</name>
<sequence>MLSFQHNDLTWLLMKTSFDRHSNLIQFRTNIEPAQTLPKKQYGSCPNKSINGSSQLKNCSPQTKNLLTHITTKHQKNNFYIFNQITVNNY</sequence>
<comment type="caution">
    <text evidence="1">The sequence shown here is derived from an EMBL/GenBank/DDBJ whole genome shotgun (WGS) entry which is preliminary data.</text>
</comment>
<keyword evidence="2" id="KW-1185">Reference proteome</keyword>
<proteinExistence type="predicted"/>
<evidence type="ECO:0000313" key="1">
    <source>
        <dbReference type="EMBL" id="RNA44176.1"/>
    </source>
</evidence>
<dbReference type="EMBL" id="REGN01000143">
    <property type="protein sequence ID" value="RNA44176.1"/>
    <property type="molecule type" value="Genomic_DNA"/>
</dbReference>
<accession>A0A3M7T811</accession>
<dbReference type="Proteomes" id="UP000276133">
    <property type="component" value="Unassembled WGS sequence"/>
</dbReference>
<organism evidence="1 2">
    <name type="scientific">Brachionus plicatilis</name>
    <name type="common">Marine rotifer</name>
    <name type="synonym">Brachionus muelleri</name>
    <dbReference type="NCBI Taxonomy" id="10195"/>
    <lineage>
        <taxon>Eukaryota</taxon>
        <taxon>Metazoa</taxon>
        <taxon>Spiralia</taxon>
        <taxon>Gnathifera</taxon>
        <taxon>Rotifera</taxon>
        <taxon>Eurotatoria</taxon>
        <taxon>Monogononta</taxon>
        <taxon>Pseudotrocha</taxon>
        <taxon>Ploima</taxon>
        <taxon>Brachionidae</taxon>
        <taxon>Brachionus</taxon>
    </lineage>
</organism>
<reference evidence="1 2" key="1">
    <citation type="journal article" date="2018" name="Sci. Rep.">
        <title>Genomic signatures of local adaptation to the degree of environmental predictability in rotifers.</title>
        <authorList>
            <person name="Franch-Gras L."/>
            <person name="Hahn C."/>
            <person name="Garcia-Roger E.M."/>
            <person name="Carmona M.J."/>
            <person name="Serra M."/>
            <person name="Gomez A."/>
        </authorList>
    </citation>
    <scope>NUCLEOTIDE SEQUENCE [LARGE SCALE GENOMIC DNA]</scope>
    <source>
        <strain evidence="1">HYR1</strain>
    </source>
</reference>